<feature type="signal peptide" evidence="1">
    <location>
        <begin position="1"/>
        <end position="19"/>
    </location>
</feature>
<evidence type="ECO:0000256" key="1">
    <source>
        <dbReference type="SAM" id="SignalP"/>
    </source>
</evidence>
<dbReference type="RefSeq" id="WP_310094906.1">
    <property type="nucleotide sequence ID" value="NZ_JAVDUU010000002.1"/>
</dbReference>
<dbReference type="Gene3D" id="2.40.128.110">
    <property type="entry name" value="Lipid/polyisoprenoid-binding, YceI-like"/>
    <property type="match status" value="1"/>
</dbReference>
<proteinExistence type="predicted"/>
<dbReference type="SMART" id="SM00867">
    <property type="entry name" value="YceI"/>
    <property type="match status" value="1"/>
</dbReference>
<dbReference type="InterPro" id="IPR007372">
    <property type="entry name" value="Lipid/polyisoprenoid-bd_YceI"/>
</dbReference>
<protein>
    <submittedName>
        <fullName evidence="3">Polyisoprenoid-binding protein YceI</fullName>
    </submittedName>
</protein>
<dbReference type="EMBL" id="JAVDUU010000002">
    <property type="protein sequence ID" value="MDR6942135.1"/>
    <property type="molecule type" value="Genomic_DNA"/>
</dbReference>
<evidence type="ECO:0000313" key="4">
    <source>
        <dbReference type="Proteomes" id="UP001247620"/>
    </source>
</evidence>
<dbReference type="Pfam" id="PF04264">
    <property type="entry name" value="YceI"/>
    <property type="match status" value="1"/>
</dbReference>
<dbReference type="PANTHER" id="PTHR34406">
    <property type="entry name" value="PROTEIN YCEI"/>
    <property type="match status" value="1"/>
</dbReference>
<organism evidence="3 4">
    <name type="scientific">Mucilaginibacter pocheonensis</name>
    <dbReference type="NCBI Taxonomy" id="398050"/>
    <lineage>
        <taxon>Bacteria</taxon>
        <taxon>Pseudomonadati</taxon>
        <taxon>Bacteroidota</taxon>
        <taxon>Sphingobacteriia</taxon>
        <taxon>Sphingobacteriales</taxon>
        <taxon>Sphingobacteriaceae</taxon>
        <taxon>Mucilaginibacter</taxon>
    </lineage>
</organism>
<keyword evidence="4" id="KW-1185">Reference proteome</keyword>
<accession>A0ABU1TB97</accession>
<gene>
    <name evidence="3" type="ORF">J2W55_001977</name>
</gene>
<reference evidence="3 4" key="1">
    <citation type="submission" date="2023-07" db="EMBL/GenBank/DDBJ databases">
        <title>Sorghum-associated microbial communities from plants grown in Nebraska, USA.</title>
        <authorList>
            <person name="Schachtman D."/>
        </authorList>
    </citation>
    <scope>NUCLEOTIDE SEQUENCE [LARGE SCALE GENOMIC DNA]</scope>
    <source>
        <strain evidence="3 4">3262</strain>
    </source>
</reference>
<name>A0ABU1TB97_9SPHI</name>
<evidence type="ECO:0000313" key="3">
    <source>
        <dbReference type="EMBL" id="MDR6942135.1"/>
    </source>
</evidence>
<keyword evidence="1" id="KW-0732">Signal</keyword>
<comment type="caution">
    <text evidence="3">The sequence shown here is derived from an EMBL/GenBank/DDBJ whole genome shotgun (WGS) entry which is preliminary data.</text>
</comment>
<dbReference type="Proteomes" id="UP001247620">
    <property type="component" value="Unassembled WGS sequence"/>
</dbReference>
<dbReference type="PANTHER" id="PTHR34406:SF1">
    <property type="entry name" value="PROTEIN YCEI"/>
    <property type="match status" value="1"/>
</dbReference>
<dbReference type="SUPFAM" id="SSF101874">
    <property type="entry name" value="YceI-like"/>
    <property type="match status" value="1"/>
</dbReference>
<sequence>MKKIYIALILVTLVSSSFAQVKSTVTKSAVTFKIKNLGINTTGNFSGLQANIQFKPTDLANSSIEGSVDAGSVNTENSMRDSHLKGADYFDVATYPKITLKSVSFKQKSSGNYIGSFNVTIKDKTKLIDVPFTYAESGSTAVFNGSFTINRADFGIGSKNMVLSDEATVTVSAQISK</sequence>
<feature type="chain" id="PRO_5045095730" evidence="1">
    <location>
        <begin position="20"/>
        <end position="177"/>
    </location>
</feature>
<dbReference type="InterPro" id="IPR036761">
    <property type="entry name" value="TTHA0802/YceI-like_sf"/>
</dbReference>
<feature type="domain" description="Lipid/polyisoprenoid-binding YceI-like" evidence="2">
    <location>
        <begin position="22"/>
        <end position="176"/>
    </location>
</feature>
<evidence type="ECO:0000259" key="2">
    <source>
        <dbReference type="SMART" id="SM00867"/>
    </source>
</evidence>